<sequence length="55" mass="6420">MRPIIIPTAMANNIIIKYVVISDIIYILGPKYYFFDPKNLNTLKYIQKTIITNKS</sequence>
<dbReference type="RefSeq" id="YP_010780457.1">
    <property type="nucleotide sequence ID" value="NC_075038.1"/>
</dbReference>
<reference evidence="1" key="2">
    <citation type="journal article" date="2018" name="Nat. Commun.">
        <title>Tailed giant Tupanvirus possesses the most complete translational apparatus of the known virosphere.</title>
        <authorList>
            <person name="Abrahao J."/>
            <person name="Silva L."/>
            <person name="Silva L.S."/>
            <person name="Khalil J.Y.B."/>
            <person name="Rodrigues R."/>
            <person name="Arantes T."/>
            <person name="Assis F."/>
            <person name="Boratto P."/>
            <person name="Andrade M."/>
            <person name="Kroon E.G."/>
            <person name="Ribeiro B."/>
            <person name="Bergier I."/>
            <person name="Seligmann H."/>
            <person name="Ghigo E."/>
            <person name="Colson P."/>
            <person name="Levasseur A."/>
            <person name="Kroemer G."/>
            <person name="Raoult D."/>
            <person name="La Scola B."/>
        </authorList>
    </citation>
    <scope>NUCLEOTIDE SEQUENCE [LARGE SCALE GENOMIC DNA]</scope>
    <source>
        <strain evidence="1">Deep ocean</strain>
    </source>
</reference>
<dbReference type="EMBL" id="MF405918">
    <property type="protein sequence ID" value="QKU33849.1"/>
    <property type="molecule type" value="Genomic_DNA"/>
</dbReference>
<proteinExistence type="predicted"/>
<accession>A0A6N1NE87</accession>
<protein>
    <submittedName>
        <fullName evidence="1">Putative ORFan</fullName>
    </submittedName>
</protein>
<reference evidence="1" key="1">
    <citation type="submission" date="2017-06" db="EMBL/GenBank/DDBJ databases">
        <authorList>
            <person name="Assis F.L."/>
            <person name="Abrahao J.S."/>
            <person name="Silva L."/>
            <person name="Khalil J.B."/>
            <person name="Rodrigues R."/>
            <person name="Silva L.S."/>
            <person name="Boratto P."/>
            <person name="Andrade M."/>
            <person name="Kroon E.G."/>
            <person name="Ribeiro B."/>
            <person name="Bergier I."/>
            <person name="Seligmann H."/>
            <person name="Ghigo E."/>
            <person name="Colson P."/>
            <person name="Levasseur A."/>
            <person name="Raoult D."/>
            <person name="Scola B.L."/>
        </authorList>
    </citation>
    <scope>NUCLEOTIDE SEQUENCE</scope>
    <source>
        <strain evidence="1">Deep ocean</strain>
    </source>
</reference>
<name>A0A6N1NE87_9VIRU</name>
<evidence type="ECO:0000313" key="1">
    <source>
        <dbReference type="EMBL" id="QKU33849.1"/>
    </source>
</evidence>
<dbReference type="KEGG" id="vg:80517148"/>
<dbReference type="GeneID" id="80517148"/>
<organism evidence="1">
    <name type="scientific">Tupanvirus deep ocean</name>
    <dbReference type="NCBI Taxonomy" id="2126984"/>
    <lineage>
        <taxon>Viruses</taxon>
        <taxon>Varidnaviria</taxon>
        <taxon>Bamfordvirae</taxon>
        <taxon>Nucleocytoviricota</taxon>
        <taxon>Megaviricetes</taxon>
        <taxon>Imitervirales</taxon>
        <taxon>Mimiviridae</taxon>
        <taxon>Megamimivirinae</taxon>
        <taxon>Tupanvirus</taxon>
        <taxon>Tupanvirus altamarinense</taxon>
    </lineage>
</organism>